<evidence type="ECO:0000313" key="6">
    <source>
        <dbReference type="Proteomes" id="UP000218775"/>
    </source>
</evidence>
<dbReference type="GO" id="GO:0009401">
    <property type="term" value="P:phosphoenolpyruvate-dependent sugar phosphotransferase system"/>
    <property type="evidence" value="ECO:0007669"/>
    <property type="project" value="UniProtKB-KW"/>
</dbReference>
<dbReference type="GO" id="GO:0005737">
    <property type="term" value="C:cytoplasm"/>
    <property type="evidence" value="ECO:0007669"/>
    <property type="project" value="UniProtKB-SubCell"/>
</dbReference>
<evidence type="ECO:0000256" key="1">
    <source>
        <dbReference type="ARBA" id="ARBA00004496"/>
    </source>
</evidence>
<keyword evidence="3" id="KW-0598">Phosphotransferase system</keyword>
<dbReference type="PRINTS" id="PR00107">
    <property type="entry name" value="PHOSPHOCPHPR"/>
</dbReference>
<dbReference type="InterPro" id="IPR050399">
    <property type="entry name" value="HPr"/>
</dbReference>
<accession>A0A2A4X7V2</accession>
<dbReference type="InterPro" id="IPR002114">
    <property type="entry name" value="PTS_HPr_Ser_P_site"/>
</dbReference>
<dbReference type="Proteomes" id="UP000218775">
    <property type="component" value="Unassembled WGS sequence"/>
</dbReference>
<comment type="caution">
    <text evidence="5">The sequence shown here is derived from an EMBL/GenBank/DDBJ whole genome shotgun (WGS) entry which is preliminary data.</text>
</comment>
<dbReference type="PROSITE" id="PS00589">
    <property type="entry name" value="PTS_HPR_SER"/>
    <property type="match status" value="1"/>
</dbReference>
<dbReference type="EMBL" id="NVUK01000008">
    <property type="protein sequence ID" value="PCI78199.1"/>
    <property type="molecule type" value="Genomic_DNA"/>
</dbReference>
<dbReference type="PANTHER" id="PTHR33705">
    <property type="entry name" value="PHOSPHOCARRIER PROTEIN HPR"/>
    <property type="match status" value="1"/>
</dbReference>
<proteinExistence type="predicted"/>
<dbReference type="InterPro" id="IPR000032">
    <property type="entry name" value="HPr-like"/>
</dbReference>
<dbReference type="Pfam" id="PF00381">
    <property type="entry name" value="PTS-HPr"/>
    <property type="match status" value="1"/>
</dbReference>
<dbReference type="SUPFAM" id="SSF55594">
    <property type="entry name" value="HPr-like"/>
    <property type="match status" value="1"/>
</dbReference>
<feature type="domain" description="HPr" evidence="4">
    <location>
        <begin position="7"/>
        <end position="94"/>
    </location>
</feature>
<dbReference type="CDD" id="cd00367">
    <property type="entry name" value="PTS-HPr_like"/>
    <property type="match status" value="1"/>
</dbReference>
<dbReference type="AlphaFoldDB" id="A0A2A4X7V2"/>
<dbReference type="PROSITE" id="PS00369">
    <property type="entry name" value="PTS_HPR_HIS"/>
    <property type="match status" value="1"/>
</dbReference>
<gene>
    <name evidence="5" type="ORF">COB21_01545</name>
</gene>
<comment type="subcellular location">
    <subcellularLocation>
        <location evidence="1">Cytoplasm</location>
    </subcellularLocation>
</comment>
<keyword evidence="2" id="KW-0963">Cytoplasm</keyword>
<protein>
    <submittedName>
        <fullName evidence="5">Phosphocarrier protein HPr</fullName>
    </submittedName>
</protein>
<organism evidence="5 6">
    <name type="scientific">Aerophobetes bacterium</name>
    <dbReference type="NCBI Taxonomy" id="2030807"/>
    <lineage>
        <taxon>Bacteria</taxon>
        <taxon>Candidatus Aerophobota</taxon>
    </lineage>
</organism>
<evidence type="ECO:0000313" key="5">
    <source>
        <dbReference type="EMBL" id="PCI78199.1"/>
    </source>
</evidence>
<name>A0A2A4X7V2_UNCAE</name>
<dbReference type="InterPro" id="IPR001020">
    <property type="entry name" value="PTS_HPr_His_P_site"/>
</dbReference>
<dbReference type="NCBIfam" id="TIGR01003">
    <property type="entry name" value="PTS_HPr_family"/>
    <property type="match status" value="1"/>
</dbReference>
<dbReference type="PANTHER" id="PTHR33705:SF2">
    <property type="entry name" value="PHOSPHOCARRIER PROTEIN NPR"/>
    <property type="match status" value="1"/>
</dbReference>
<sequence>MIKDDTEVSKAFTVKNEKGLHTRPATEIVQCLRNYSSDVFFTYNGTKSDAKSVLGLLMLAAPFQAEVKVSAKGEDALAAVDAIIHLANAKFNVSY</sequence>
<evidence type="ECO:0000259" key="4">
    <source>
        <dbReference type="PROSITE" id="PS51350"/>
    </source>
</evidence>
<evidence type="ECO:0000256" key="3">
    <source>
        <dbReference type="ARBA" id="ARBA00022683"/>
    </source>
</evidence>
<reference evidence="6" key="1">
    <citation type="submission" date="2017-08" db="EMBL/GenBank/DDBJ databases">
        <title>A dynamic microbial community with high functional redundancy inhabits the cold, oxic subseafloor aquifer.</title>
        <authorList>
            <person name="Tully B.J."/>
            <person name="Wheat C.G."/>
            <person name="Glazer B.T."/>
            <person name="Huber J.A."/>
        </authorList>
    </citation>
    <scope>NUCLEOTIDE SEQUENCE [LARGE SCALE GENOMIC DNA]</scope>
</reference>
<dbReference type="PROSITE" id="PS51350">
    <property type="entry name" value="PTS_HPR_DOM"/>
    <property type="match status" value="1"/>
</dbReference>
<evidence type="ECO:0000256" key="2">
    <source>
        <dbReference type="ARBA" id="ARBA00022490"/>
    </source>
</evidence>
<dbReference type="Gene3D" id="3.30.1340.10">
    <property type="entry name" value="HPr-like"/>
    <property type="match status" value="1"/>
</dbReference>
<dbReference type="InterPro" id="IPR035895">
    <property type="entry name" value="HPr-like_sf"/>
</dbReference>